<dbReference type="RefSeq" id="WP_109062393.1">
    <property type="nucleotide sequence ID" value="NZ_QETA01000005.1"/>
</dbReference>
<evidence type="ECO:0000313" key="2">
    <source>
        <dbReference type="EMBL" id="PWF22154.1"/>
    </source>
</evidence>
<name>A0A2V1JXE0_9BURK</name>
<proteinExistence type="predicted"/>
<dbReference type="Proteomes" id="UP000245212">
    <property type="component" value="Unassembled WGS sequence"/>
</dbReference>
<evidence type="ECO:0000313" key="3">
    <source>
        <dbReference type="Proteomes" id="UP000245212"/>
    </source>
</evidence>
<dbReference type="AlphaFoldDB" id="A0A2V1JXE0"/>
<dbReference type="EMBL" id="QETA01000005">
    <property type="protein sequence ID" value="PWF22154.1"/>
    <property type="molecule type" value="Genomic_DNA"/>
</dbReference>
<feature type="chain" id="PRO_5015924900" description="Type 1 fimbrial protein" evidence="1">
    <location>
        <begin position="22"/>
        <end position="107"/>
    </location>
</feature>
<accession>A0A2V1JXE0</accession>
<feature type="signal peptide" evidence="1">
    <location>
        <begin position="1"/>
        <end position="21"/>
    </location>
</feature>
<evidence type="ECO:0000256" key="1">
    <source>
        <dbReference type="SAM" id="SignalP"/>
    </source>
</evidence>
<sequence length="107" mass="11604">MKKIGSALVLAAMMGLGTQVAASGLPNKVDRGVIRFQGQIVEGATCRPQVNGRTAVLQVSAVCSDQRVMQRVPGRQAGDEVMIDVRDIPARDGRQDVRRQLVTLTYR</sequence>
<keyword evidence="3" id="KW-1185">Reference proteome</keyword>
<comment type="caution">
    <text evidence="2">The sequence shown here is derived from an EMBL/GenBank/DDBJ whole genome shotgun (WGS) entry which is preliminary data.</text>
</comment>
<organism evidence="2 3">
    <name type="scientific">Corticimicrobacter populi</name>
    <dbReference type="NCBI Taxonomy" id="2175229"/>
    <lineage>
        <taxon>Bacteria</taxon>
        <taxon>Pseudomonadati</taxon>
        <taxon>Pseudomonadota</taxon>
        <taxon>Betaproteobacteria</taxon>
        <taxon>Burkholderiales</taxon>
        <taxon>Alcaligenaceae</taxon>
        <taxon>Corticimicrobacter</taxon>
    </lineage>
</organism>
<evidence type="ECO:0008006" key="4">
    <source>
        <dbReference type="Google" id="ProtNLM"/>
    </source>
</evidence>
<keyword evidence="1" id="KW-0732">Signal</keyword>
<gene>
    <name evidence="2" type="ORF">DD235_12280</name>
</gene>
<reference evidence="3" key="1">
    <citation type="submission" date="2018-05" db="EMBL/GenBank/DDBJ databases">
        <authorList>
            <person name="Li Y."/>
        </authorList>
    </citation>
    <scope>NUCLEOTIDE SEQUENCE [LARGE SCALE GENOMIC DNA]</scope>
    <source>
        <strain evidence="3">3d-2-2</strain>
    </source>
</reference>
<protein>
    <recommendedName>
        <fullName evidence="4">Type 1 fimbrial protein</fullName>
    </recommendedName>
</protein>